<reference evidence="10" key="1">
    <citation type="journal article" date="2019" name="Int. J. Syst. Evol. Microbiol.">
        <title>The Global Catalogue of Microorganisms (GCM) 10K type strain sequencing project: providing services to taxonomists for standard genome sequencing and annotation.</title>
        <authorList>
            <consortium name="The Broad Institute Genomics Platform"/>
            <consortium name="The Broad Institute Genome Sequencing Center for Infectious Disease"/>
            <person name="Wu L."/>
            <person name="Ma J."/>
        </authorList>
    </citation>
    <scope>NUCLEOTIDE SEQUENCE [LARGE SCALE GENOMIC DNA]</scope>
    <source>
        <strain evidence="10">JCM 17759</strain>
    </source>
</reference>
<evidence type="ECO:0000256" key="2">
    <source>
        <dbReference type="ARBA" id="ARBA00005745"/>
    </source>
</evidence>
<protein>
    <submittedName>
        <fullName evidence="9">Type II secretion system F family protein</fullName>
    </submittedName>
</protein>
<keyword evidence="5 7" id="KW-1133">Transmembrane helix</keyword>
<dbReference type="PRINTS" id="PR00812">
    <property type="entry name" value="BCTERIALGSPF"/>
</dbReference>
<dbReference type="Gene3D" id="1.20.81.30">
    <property type="entry name" value="Type II secretion system (T2SS), domain F"/>
    <property type="match status" value="2"/>
</dbReference>
<dbReference type="EMBL" id="BAABGA010000094">
    <property type="protein sequence ID" value="GAA4468214.1"/>
    <property type="molecule type" value="Genomic_DNA"/>
</dbReference>
<evidence type="ECO:0000256" key="5">
    <source>
        <dbReference type="ARBA" id="ARBA00022989"/>
    </source>
</evidence>
<keyword evidence="10" id="KW-1185">Reference proteome</keyword>
<sequence length="389" mass="42567">MATSYAQQNPRSHSAASAGGGVMGFLRKLHSIEVGGKKRGGDSTRIPPVPLADLLRLLLMLLENGLSLPKALASLAADRSSARYRSVLVRLRMTIEAGGLLSDAMQRYPRTFTPMQVQQIRIGEKSGSLEKAMRRVCEQLERSVALKKRIIKKVSYPVLITVAGAGLMIFMCVVVVPEFETVYSSSGVDLPVVTQVVTGMSRQVIHNGWLVVPFCITLVAMISIIRSRPKLSRMADAFLLKLPLVGPWLRDVAVLQFVEGMSSMVECGYTPADAVGVAVECVRNREVRASVDQVRRSVLRGERLSKQLGNHDHFFSATLCQLVAVGEQSGDFPKALRGACEHLRERLETRIDASVGLLEPTLTILLAVAIGGIVLSIYTPMFHMFEVLE</sequence>
<evidence type="ECO:0000256" key="7">
    <source>
        <dbReference type="SAM" id="Phobius"/>
    </source>
</evidence>
<comment type="caution">
    <text evidence="9">The sequence shown here is derived from an EMBL/GenBank/DDBJ whole genome shotgun (WGS) entry which is preliminary data.</text>
</comment>
<feature type="transmembrane region" description="Helical" evidence="7">
    <location>
        <begin position="208"/>
        <end position="225"/>
    </location>
</feature>
<keyword evidence="6 7" id="KW-0472">Membrane</keyword>
<dbReference type="Pfam" id="PF00482">
    <property type="entry name" value="T2SSF"/>
    <property type="match status" value="2"/>
</dbReference>
<feature type="transmembrane region" description="Helical" evidence="7">
    <location>
        <begin position="156"/>
        <end position="176"/>
    </location>
</feature>
<evidence type="ECO:0000313" key="9">
    <source>
        <dbReference type="EMBL" id="GAA4468214.1"/>
    </source>
</evidence>
<evidence type="ECO:0000256" key="6">
    <source>
        <dbReference type="ARBA" id="ARBA00023136"/>
    </source>
</evidence>
<feature type="transmembrane region" description="Helical" evidence="7">
    <location>
        <begin position="355"/>
        <end position="378"/>
    </location>
</feature>
<evidence type="ECO:0000259" key="8">
    <source>
        <dbReference type="Pfam" id="PF00482"/>
    </source>
</evidence>
<evidence type="ECO:0000256" key="4">
    <source>
        <dbReference type="ARBA" id="ARBA00022692"/>
    </source>
</evidence>
<comment type="subcellular location">
    <subcellularLocation>
        <location evidence="1">Cell membrane</location>
        <topology evidence="1">Multi-pass membrane protein</topology>
    </subcellularLocation>
</comment>
<accession>A0ABP8NMB4</accession>
<keyword evidence="3" id="KW-1003">Cell membrane</keyword>
<comment type="similarity">
    <text evidence="2">Belongs to the GSP F family.</text>
</comment>
<keyword evidence="4 7" id="KW-0812">Transmembrane</keyword>
<evidence type="ECO:0000313" key="10">
    <source>
        <dbReference type="Proteomes" id="UP001500840"/>
    </source>
</evidence>
<dbReference type="PANTHER" id="PTHR30012">
    <property type="entry name" value="GENERAL SECRETION PATHWAY PROTEIN"/>
    <property type="match status" value="1"/>
</dbReference>
<feature type="domain" description="Type II secretion system protein GspF" evidence="8">
    <location>
        <begin position="257"/>
        <end position="380"/>
    </location>
</feature>
<dbReference type="InterPro" id="IPR018076">
    <property type="entry name" value="T2SS_GspF_dom"/>
</dbReference>
<dbReference type="InterPro" id="IPR042094">
    <property type="entry name" value="T2SS_GspF_sf"/>
</dbReference>
<proteinExistence type="inferred from homology"/>
<dbReference type="Proteomes" id="UP001500840">
    <property type="component" value="Unassembled WGS sequence"/>
</dbReference>
<gene>
    <name evidence="9" type="ORF">GCM10023156_59060</name>
</gene>
<dbReference type="PANTHER" id="PTHR30012:SF0">
    <property type="entry name" value="TYPE II SECRETION SYSTEM PROTEIN F-RELATED"/>
    <property type="match status" value="1"/>
</dbReference>
<name>A0ABP8NMB4_9BACT</name>
<feature type="domain" description="Type II secretion system protein GspF" evidence="8">
    <location>
        <begin position="55"/>
        <end position="177"/>
    </location>
</feature>
<dbReference type="RefSeq" id="WP_345327281.1">
    <property type="nucleotide sequence ID" value="NZ_BAABGA010000094.1"/>
</dbReference>
<organism evidence="9 10">
    <name type="scientific">Novipirellula rosea</name>
    <dbReference type="NCBI Taxonomy" id="1031540"/>
    <lineage>
        <taxon>Bacteria</taxon>
        <taxon>Pseudomonadati</taxon>
        <taxon>Planctomycetota</taxon>
        <taxon>Planctomycetia</taxon>
        <taxon>Pirellulales</taxon>
        <taxon>Pirellulaceae</taxon>
        <taxon>Novipirellula</taxon>
    </lineage>
</organism>
<dbReference type="InterPro" id="IPR003004">
    <property type="entry name" value="GspF/PilC"/>
</dbReference>
<evidence type="ECO:0000256" key="3">
    <source>
        <dbReference type="ARBA" id="ARBA00022475"/>
    </source>
</evidence>
<evidence type="ECO:0000256" key="1">
    <source>
        <dbReference type="ARBA" id="ARBA00004651"/>
    </source>
</evidence>